<protein>
    <submittedName>
        <fullName evidence="1">Uncharacterized protein</fullName>
    </submittedName>
</protein>
<organism evidence="1 2">
    <name type="scientific">Mycobacterium tuberculosis</name>
    <dbReference type="NCBI Taxonomy" id="1773"/>
    <lineage>
        <taxon>Bacteria</taxon>
        <taxon>Bacillati</taxon>
        <taxon>Actinomycetota</taxon>
        <taxon>Actinomycetes</taxon>
        <taxon>Mycobacteriales</taxon>
        <taxon>Mycobacteriaceae</taxon>
        <taxon>Mycobacterium</taxon>
        <taxon>Mycobacterium tuberculosis complex</taxon>
    </lineage>
</organism>
<dbReference type="AntiFam" id="ANF00209">
    <property type="entry name" value="Shadow ORF (opposite thrS)"/>
</dbReference>
<dbReference type="AlphaFoldDB" id="A0A655AMU4"/>
<accession>A0A655AMU4</accession>
<evidence type="ECO:0000313" key="1">
    <source>
        <dbReference type="EMBL" id="CKT20951.1"/>
    </source>
</evidence>
<dbReference type="Proteomes" id="UP000049023">
    <property type="component" value="Unassembled WGS sequence"/>
</dbReference>
<proteinExistence type="predicted"/>
<evidence type="ECO:0000313" key="2">
    <source>
        <dbReference type="Proteomes" id="UP000049023"/>
    </source>
</evidence>
<gene>
    <name evidence="1" type="ORF">ERS027661_04066</name>
</gene>
<sequence length="232" mass="24401">MVAALRLFDELQVPVERLLGFPRGAVDPLQAGVFLIAPPVGGRAAGELERRDVFGGRDVRSAAQVAPDALAGAGVEVVVGGELVTADLHDLGVTRFVVDEFQLVGLVGQLGAGLFGGFVDPPVEQLAFLDDLAHPLFQRRQVLGRERLGHVEVVVEAVGDGWSDAELGLRKQLLDGLGQHVRGRMADHAATVVGVGGHRRDIGVDVGHPAQVAQVAVGVAHDDDRIGRTAPR</sequence>
<reference evidence="1 2" key="1">
    <citation type="submission" date="2015-03" db="EMBL/GenBank/DDBJ databases">
        <authorList>
            <consortium name="Pathogen Informatics"/>
        </authorList>
    </citation>
    <scope>NUCLEOTIDE SEQUENCE [LARGE SCALE GENOMIC DNA]</scope>
    <source>
        <strain evidence="1 2">Bir 187</strain>
    </source>
</reference>
<name>A0A655AMU4_MYCTX</name>
<dbReference type="EMBL" id="CNFU01001236">
    <property type="protein sequence ID" value="CKT20951.1"/>
    <property type="molecule type" value="Genomic_DNA"/>
</dbReference>